<keyword evidence="2" id="KW-1185">Reference proteome</keyword>
<name>A0AAW1CN49_9HEMI</name>
<comment type="caution">
    <text evidence="1">The sequence shown here is derived from an EMBL/GenBank/DDBJ whole genome shotgun (WGS) entry which is preliminary data.</text>
</comment>
<dbReference type="Proteomes" id="UP001461498">
    <property type="component" value="Unassembled WGS sequence"/>
</dbReference>
<organism evidence="1 2">
    <name type="scientific">Rhynocoris fuscipes</name>
    <dbReference type="NCBI Taxonomy" id="488301"/>
    <lineage>
        <taxon>Eukaryota</taxon>
        <taxon>Metazoa</taxon>
        <taxon>Ecdysozoa</taxon>
        <taxon>Arthropoda</taxon>
        <taxon>Hexapoda</taxon>
        <taxon>Insecta</taxon>
        <taxon>Pterygota</taxon>
        <taxon>Neoptera</taxon>
        <taxon>Paraneoptera</taxon>
        <taxon>Hemiptera</taxon>
        <taxon>Heteroptera</taxon>
        <taxon>Panheteroptera</taxon>
        <taxon>Cimicomorpha</taxon>
        <taxon>Reduviidae</taxon>
        <taxon>Harpactorinae</taxon>
        <taxon>Harpactorini</taxon>
        <taxon>Rhynocoris</taxon>
    </lineage>
</organism>
<gene>
    <name evidence="1" type="ORF">O3M35_002738</name>
</gene>
<dbReference type="AlphaFoldDB" id="A0AAW1CN49"/>
<dbReference type="EMBL" id="JAPXFL010000011">
    <property type="protein sequence ID" value="KAK9499762.1"/>
    <property type="molecule type" value="Genomic_DNA"/>
</dbReference>
<proteinExistence type="predicted"/>
<sequence length="85" mass="9374">MLNKWILLPRGLITSIEATIITRNNDIGTYRMLVANIRYEDYLANELRILCVGGVREPTHVNVGTGGGGACTEELESLSREGLKI</sequence>
<evidence type="ECO:0000313" key="1">
    <source>
        <dbReference type="EMBL" id="KAK9499762.1"/>
    </source>
</evidence>
<protein>
    <submittedName>
        <fullName evidence="1">Uncharacterized protein</fullName>
    </submittedName>
</protein>
<evidence type="ECO:0000313" key="2">
    <source>
        <dbReference type="Proteomes" id="UP001461498"/>
    </source>
</evidence>
<reference evidence="1 2" key="1">
    <citation type="submission" date="2022-12" db="EMBL/GenBank/DDBJ databases">
        <title>Chromosome-level genome assembly of true bugs.</title>
        <authorList>
            <person name="Ma L."/>
            <person name="Li H."/>
        </authorList>
    </citation>
    <scope>NUCLEOTIDE SEQUENCE [LARGE SCALE GENOMIC DNA]</scope>
    <source>
        <strain evidence="1">Lab_2022b</strain>
    </source>
</reference>
<accession>A0AAW1CN49</accession>